<dbReference type="EMBL" id="BAABLF010000014">
    <property type="protein sequence ID" value="GAA5192505.1"/>
    <property type="molecule type" value="Genomic_DNA"/>
</dbReference>
<comment type="caution">
    <text evidence="1">The sequence shown here is derived from an EMBL/GenBank/DDBJ whole genome shotgun (WGS) entry which is preliminary data.</text>
</comment>
<dbReference type="Proteomes" id="UP001501600">
    <property type="component" value="Unassembled WGS sequence"/>
</dbReference>
<sequence length="64" mass="7192">MANPTTNWPELAAALYDKLNERNAELTYDFDNVELLVPSDSNGDSQQAPWRVNGSISIRARNLK</sequence>
<reference evidence="2" key="1">
    <citation type="journal article" date="2019" name="Int. J. Syst. Evol. Microbiol.">
        <title>The Global Catalogue of Microorganisms (GCM) 10K type strain sequencing project: providing services to taxonomists for standard genome sequencing and annotation.</title>
        <authorList>
            <consortium name="The Broad Institute Genomics Platform"/>
            <consortium name="The Broad Institute Genome Sequencing Center for Infectious Disease"/>
            <person name="Wu L."/>
            <person name="Ma J."/>
        </authorList>
    </citation>
    <scope>NUCLEOTIDE SEQUENCE [LARGE SCALE GENOMIC DNA]</scope>
    <source>
        <strain evidence="2">JCM 18720</strain>
    </source>
</reference>
<gene>
    <name evidence="1" type="ORF">GCM10025772_21870</name>
</gene>
<accession>A0ABP9S9N6</accession>
<name>A0ABP9S9N6_9GAMM</name>
<evidence type="ECO:0000313" key="2">
    <source>
        <dbReference type="Proteomes" id="UP001501600"/>
    </source>
</evidence>
<dbReference type="RefSeq" id="WP_345317105.1">
    <property type="nucleotide sequence ID" value="NZ_BAABLF010000014.1"/>
</dbReference>
<keyword evidence="2" id="KW-1185">Reference proteome</keyword>
<organism evidence="1 2">
    <name type="scientific">Ferrimonas gelatinilytica</name>
    <dbReference type="NCBI Taxonomy" id="1255257"/>
    <lineage>
        <taxon>Bacteria</taxon>
        <taxon>Pseudomonadati</taxon>
        <taxon>Pseudomonadota</taxon>
        <taxon>Gammaproteobacteria</taxon>
        <taxon>Alteromonadales</taxon>
        <taxon>Ferrimonadaceae</taxon>
        <taxon>Ferrimonas</taxon>
    </lineage>
</organism>
<evidence type="ECO:0000313" key="1">
    <source>
        <dbReference type="EMBL" id="GAA5192505.1"/>
    </source>
</evidence>
<proteinExistence type="predicted"/>
<protein>
    <submittedName>
        <fullName evidence="1">Uncharacterized protein</fullName>
    </submittedName>
</protein>